<evidence type="ECO:0000313" key="2">
    <source>
        <dbReference type="Proteomes" id="UP000807769"/>
    </source>
</evidence>
<dbReference type="GeneID" id="64631004"/>
<gene>
    <name evidence="1" type="ORF">BJ212DRAFT_1390486</name>
</gene>
<reference evidence="1" key="1">
    <citation type="journal article" date="2020" name="New Phytol.">
        <title>Comparative genomics reveals dynamic genome evolution in host specialist ectomycorrhizal fungi.</title>
        <authorList>
            <person name="Lofgren L.A."/>
            <person name="Nguyen N.H."/>
            <person name="Vilgalys R."/>
            <person name="Ruytinx J."/>
            <person name="Liao H.L."/>
            <person name="Branco S."/>
            <person name="Kuo A."/>
            <person name="LaButti K."/>
            <person name="Lipzen A."/>
            <person name="Andreopoulos W."/>
            <person name="Pangilinan J."/>
            <person name="Riley R."/>
            <person name="Hundley H."/>
            <person name="Na H."/>
            <person name="Barry K."/>
            <person name="Grigoriev I.V."/>
            <person name="Stajich J.E."/>
            <person name="Kennedy P.G."/>
        </authorList>
    </citation>
    <scope>NUCLEOTIDE SEQUENCE</scope>
    <source>
        <strain evidence="1">MN1</strain>
    </source>
</reference>
<dbReference type="EMBL" id="JABBWG010000050">
    <property type="protein sequence ID" value="KAG1805799.1"/>
    <property type="molecule type" value="Genomic_DNA"/>
</dbReference>
<dbReference type="RefSeq" id="XP_041187440.1">
    <property type="nucleotide sequence ID" value="XM_041336988.1"/>
</dbReference>
<sequence length="51" mass="6138">MDDDPTWWPLVNFCRFYNYFLAACFTAVVYDWGEGDNTFQGIINMYTIFKH</sequence>
<dbReference type="Proteomes" id="UP000807769">
    <property type="component" value="Unassembled WGS sequence"/>
</dbReference>
<evidence type="ECO:0000313" key="1">
    <source>
        <dbReference type="EMBL" id="KAG1805799.1"/>
    </source>
</evidence>
<dbReference type="AlphaFoldDB" id="A0A9P7J6Y6"/>
<organism evidence="1 2">
    <name type="scientific">Suillus subaureus</name>
    <dbReference type="NCBI Taxonomy" id="48587"/>
    <lineage>
        <taxon>Eukaryota</taxon>
        <taxon>Fungi</taxon>
        <taxon>Dikarya</taxon>
        <taxon>Basidiomycota</taxon>
        <taxon>Agaricomycotina</taxon>
        <taxon>Agaricomycetes</taxon>
        <taxon>Agaricomycetidae</taxon>
        <taxon>Boletales</taxon>
        <taxon>Suillineae</taxon>
        <taxon>Suillaceae</taxon>
        <taxon>Suillus</taxon>
    </lineage>
</organism>
<dbReference type="OrthoDB" id="2699738at2759"/>
<accession>A0A9P7J6Y6</accession>
<comment type="caution">
    <text evidence="1">The sequence shown here is derived from an EMBL/GenBank/DDBJ whole genome shotgun (WGS) entry which is preliminary data.</text>
</comment>
<proteinExistence type="predicted"/>
<keyword evidence="2" id="KW-1185">Reference proteome</keyword>
<protein>
    <submittedName>
        <fullName evidence="1">Uncharacterized protein</fullName>
    </submittedName>
</protein>
<name>A0A9P7J6Y6_9AGAM</name>